<dbReference type="SUPFAM" id="SSF52980">
    <property type="entry name" value="Restriction endonuclease-like"/>
    <property type="match status" value="1"/>
</dbReference>
<dbReference type="Pfam" id="PF04480">
    <property type="entry name" value="DUF559"/>
    <property type="match status" value="1"/>
</dbReference>
<evidence type="ECO:0000313" key="3">
    <source>
        <dbReference type="Proteomes" id="UP000189229"/>
    </source>
</evidence>
<proteinExistence type="predicted"/>
<evidence type="ECO:0000259" key="1">
    <source>
        <dbReference type="Pfam" id="PF04480"/>
    </source>
</evidence>
<dbReference type="InterPro" id="IPR007569">
    <property type="entry name" value="DUF559"/>
</dbReference>
<comment type="caution">
    <text evidence="2">The sequence shown here is derived from an EMBL/GenBank/DDBJ whole genome shotgun (WGS) entry which is preliminary data.</text>
</comment>
<gene>
    <name evidence="2" type="ORF">BZL30_8627</name>
</gene>
<feature type="domain" description="DUF559" evidence="1">
    <location>
        <begin position="55"/>
        <end position="117"/>
    </location>
</feature>
<accession>A0A1V3WFT3</accession>
<sequence length="141" mass="16042">MKELLQRLASATVAVGSGGEERAEQLERLKKTCDSDLERHFLDLLEQQGYRLPDEAQRMVDGYYVRPDFAYHTSGMDVAVFVDGPHHDSEYQQQKDEQARAKLEDEAGWLVLRFKHTDADDGWLKAFAEQVDVFGPGKLLA</sequence>
<dbReference type="Proteomes" id="UP000189229">
    <property type="component" value="Unassembled WGS sequence"/>
</dbReference>
<protein>
    <recommendedName>
        <fullName evidence="1">DUF559 domain-containing protein</fullName>
    </recommendedName>
</protein>
<reference evidence="2 3" key="1">
    <citation type="submission" date="2017-02" db="EMBL/GenBank/DDBJ databases">
        <title>Complete genome sequences of Mycobacterium kansasii strains isolated from rhesus macaques.</title>
        <authorList>
            <person name="Panda A."/>
            <person name="Nagaraj S."/>
            <person name="Zhao X."/>
            <person name="Tettelin H."/>
            <person name="Detolla L.J."/>
        </authorList>
    </citation>
    <scope>NUCLEOTIDE SEQUENCE [LARGE SCALE GENOMIC DNA]</scope>
    <source>
        <strain evidence="2 3">11-3813</strain>
    </source>
</reference>
<evidence type="ECO:0000313" key="2">
    <source>
        <dbReference type="EMBL" id="OOK65722.1"/>
    </source>
</evidence>
<dbReference type="AlphaFoldDB" id="A0A1V3WFT3"/>
<dbReference type="Gene3D" id="3.40.960.10">
    <property type="entry name" value="VSR Endonuclease"/>
    <property type="match status" value="1"/>
</dbReference>
<dbReference type="EMBL" id="MVBM01000010">
    <property type="protein sequence ID" value="OOK65722.1"/>
    <property type="molecule type" value="Genomic_DNA"/>
</dbReference>
<dbReference type="InterPro" id="IPR011335">
    <property type="entry name" value="Restrct_endonuc-II-like"/>
</dbReference>
<organism evidence="2 3">
    <name type="scientific">Mycobacterium kansasii</name>
    <dbReference type="NCBI Taxonomy" id="1768"/>
    <lineage>
        <taxon>Bacteria</taxon>
        <taxon>Bacillati</taxon>
        <taxon>Actinomycetota</taxon>
        <taxon>Actinomycetes</taxon>
        <taxon>Mycobacteriales</taxon>
        <taxon>Mycobacteriaceae</taxon>
        <taxon>Mycobacterium</taxon>
    </lineage>
</organism>
<name>A0A1V3WFT3_MYCKA</name>